<keyword evidence="1" id="KW-0732">Signal</keyword>
<dbReference type="Pfam" id="PF01551">
    <property type="entry name" value="Peptidase_M23"/>
    <property type="match status" value="1"/>
</dbReference>
<dbReference type="PROSITE" id="PS51257">
    <property type="entry name" value="PROKAR_LIPOPROTEIN"/>
    <property type="match status" value="1"/>
</dbReference>
<evidence type="ECO:0000256" key="1">
    <source>
        <dbReference type="ARBA" id="ARBA00022729"/>
    </source>
</evidence>
<dbReference type="InterPro" id="IPR016047">
    <property type="entry name" value="M23ase_b-sheet_dom"/>
</dbReference>
<gene>
    <name evidence="3" type="ORF">COT24_00605</name>
</gene>
<protein>
    <recommendedName>
        <fullName evidence="2">M23ase beta-sheet core domain-containing protein</fullName>
    </recommendedName>
</protein>
<evidence type="ECO:0000259" key="2">
    <source>
        <dbReference type="Pfam" id="PF01551"/>
    </source>
</evidence>
<dbReference type="InterPro" id="IPR050570">
    <property type="entry name" value="Cell_wall_metabolism_enzyme"/>
</dbReference>
<evidence type="ECO:0000313" key="3">
    <source>
        <dbReference type="EMBL" id="PIS42991.1"/>
    </source>
</evidence>
<proteinExistence type="predicted"/>
<dbReference type="Proteomes" id="UP000231542">
    <property type="component" value="Unassembled WGS sequence"/>
</dbReference>
<dbReference type="GO" id="GO:0004222">
    <property type="term" value="F:metalloendopeptidase activity"/>
    <property type="evidence" value="ECO:0007669"/>
    <property type="project" value="TreeGrafter"/>
</dbReference>
<organism evidence="3 4">
    <name type="scientific">Candidatus Kerfeldbacteria bacterium CG08_land_8_20_14_0_20_40_16</name>
    <dbReference type="NCBI Taxonomy" id="2014244"/>
    <lineage>
        <taxon>Bacteria</taxon>
        <taxon>Candidatus Kerfeldiibacteriota</taxon>
    </lineage>
</organism>
<sequence>MWKRTTAVTVVVLVIALAAGFFGCEQESPVAVKEQTVENIDSSDYPKGPVNTIMDLGAVNYPINPWLPLNTSNSFGHYVPNRGIHLGDDCVRSPGTPIYAIRQGMVKYARYNSGGWGYLMIVESMVNNLPFCTVYGHLGNAMFPGEGNWVSTNQYIGTVGSMQESGQTTPHLHLGIHLGWYGAPTGTYPSWCRGYSTSTSGWSNPTTFMAYW</sequence>
<dbReference type="CDD" id="cd12797">
    <property type="entry name" value="M23_peptidase"/>
    <property type="match status" value="1"/>
</dbReference>
<dbReference type="PANTHER" id="PTHR21666">
    <property type="entry name" value="PEPTIDASE-RELATED"/>
    <property type="match status" value="1"/>
</dbReference>
<comment type="caution">
    <text evidence="3">The sequence shown here is derived from an EMBL/GenBank/DDBJ whole genome shotgun (WGS) entry which is preliminary data.</text>
</comment>
<name>A0A2H0YWW6_9BACT</name>
<accession>A0A2H0YWW6</accession>
<dbReference type="SUPFAM" id="SSF51261">
    <property type="entry name" value="Duplicated hybrid motif"/>
    <property type="match status" value="1"/>
</dbReference>
<dbReference type="Gene3D" id="2.70.70.10">
    <property type="entry name" value="Glucose Permease (Domain IIA)"/>
    <property type="match status" value="1"/>
</dbReference>
<dbReference type="EMBL" id="PEXU01000007">
    <property type="protein sequence ID" value="PIS42991.1"/>
    <property type="molecule type" value="Genomic_DNA"/>
</dbReference>
<dbReference type="InterPro" id="IPR011055">
    <property type="entry name" value="Dup_hybrid_motif"/>
</dbReference>
<evidence type="ECO:0000313" key="4">
    <source>
        <dbReference type="Proteomes" id="UP000231542"/>
    </source>
</evidence>
<dbReference type="AlphaFoldDB" id="A0A2H0YWW6"/>
<feature type="domain" description="M23ase beta-sheet core" evidence="2">
    <location>
        <begin position="84"/>
        <end position="177"/>
    </location>
</feature>
<dbReference type="PANTHER" id="PTHR21666:SF289">
    <property type="entry name" value="L-ALA--D-GLU ENDOPEPTIDASE"/>
    <property type="match status" value="1"/>
</dbReference>
<reference evidence="3 4" key="1">
    <citation type="submission" date="2017-09" db="EMBL/GenBank/DDBJ databases">
        <title>Depth-based differentiation of microbial function through sediment-hosted aquifers and enrichment of novel symbionts in the deep terrestrial subsurface.</title>
        <authorList>
            <person name="Probst A.J."/>
            <person name="Ladd B."/>
            <person name="Jarett J.K."/>
            <person name="Geller-Mcgrath D.E."/>
            <person name="Sieber C.M."/>
            <person name="Emerson J.B."/>
            <person name="Anantharaman K."/>
            <person name="Thomas B.C."/>
            <person name="Malmstrom R."/>
            <person name="Stieglmeier M."/>
            <person name="Klingl A."/>
            <person name="Woyke T."/>
            <person name="Ryan C.M."/>
            <person name="Banfield J.F."/>
        </authorList>
    </citation>
    <scope>NUCLEOTIDE SEQUENCE [LARGE SCALE GENOMIC DNA]</scope>
    <source>
        <strain evidence="3">CG08_land_8_20_14_0_20_40_16</strain>
    </source>
</reference>